<protein>
    <submittedName>
        <fullName evidence="2">Uncharacterized protein</fullName>
    </submittedName>
</protein>
<reference evidence="2 3" key="1">
    <citation type="journal article" date="2016" name="Front. Microbiol.">
        <title>Genomic Resource of Rice Seed Associated Bacteria.</title>
        <authorList>
            <person name="Midha S."/>
            <person name="Bansal K."/>
            <person name="Sharma S."/>
            <person name="Kumar N."/>
            <person name="Patil P.P."/>
            <person name="Chaudhry V."/>
            <person name="Patil P.B."/>
        </authorList>
    </citation>
    <scope>NUCLEOTIDE SEQUENCE [LARGE SCALE GENOMIC DNA]</scope>
    <source>
        <strain evidence="2 3">NS331</strain>
    </source>
</reference>
<dbReference type="OrthoDB" id="8912054at2"/>
<dbReference type="RefSeq" id="WP_058641223.1">
    <property type="nucleotide sequence ID" value="NZ_LDSL01000044.1"/>
</dbReference>
<feature type="compositionally biased region" description="Basic and acidic residues" evidence="1">
    <location>
        <begin position="17"/>
        <end position="28"/>
    </location>
</feature>
<evidence type="ECO:0000256" key="1">
    <source>
        <dbReference type="SAM" id="MobiDB-lite"/>
    </source>
</evidence>
<dbReference type="AlphaFoldDB" id="A0A147H214"/>
<feature type="compositionally biased region" description="Polar residues" evidence="1">
    <location>
        <begin position="1"/>
        <end position="16"/>
    </location>
</feature>
<sequence length="83" mass="8670">MSTNTPRTSAATTGSREQARKLEEEGRLKPGARRRLPAQAQDADLPRPHAPGSHDGEKVGGQGDAVGAPHPAAKGRDAPVDVR</sequence>
<name>A0A147H214_9BURK</name>
<evidence type="ECO:0000313" key="2">
    <source>
        <dbReference type="EMBL" id="KTT23961.1"/>
    </source>
</evidence>
<dbReference type="EMBL" id="LDSL01000044">
    <property type="protein sequence ID" value="KTT23961.1"/>
    <property type="molecule type" value="Genomic_DNA"/>
</dbReference>
<keyword evidence="3" id="KW-1185">Reference proteome</keyword>
<proteinExistence type="predicted"/>
<accession>A0A147H214</accession>
<feature type="compositionally biased region" description="Basic and acidic residues" evidence="1">
    <location>
        <begin position="44"/>
        <end position="58"/>
    </location>
</feature>
<dbReference type="Proteomes" id="UP000072741">
    <property type="component" value="Unassembled WGS sequence"/>
</dbReference>
<feature type="region of interest" description="Disordered" evidence="1">
    <location>
        <begin position="1"/>
        <end position="83"/>
    </location>
</feature>
<gene>
    <name evidence="2" type="ORF">NS331_06670</name>
</gene>
<evidence type="ECO:0000313" key="3">
    <source>
        <dbReference type="Proteomes" id="UP000072741"/>
    </source>
</evidence>
<organism evidence="2 3">
    <name type="scientific">Pseudacidovorax intermedius</name>
    <dbReference type="NCBI Taxonomy" id="433924"/>
    <lineage>
        <taxon>Bacteria</taxon>
        <taxon>Pseudomonadati</taxon>
        <taxon>Pseudomonadota</taxon>
        <taxon>Betaproteobacteria</taxon>
        <taxon>Burkholderiales</taxon>
        <taxon>Comamonadaceae</taxon>
        <taxon>Pseudacidovorax</taxon>
    </lineage>
</organism>
<comment type="caution">
    <text evidence="2">The sequence shown here is derived from an EMBL/GenBank/DDBJ whole genome shotgun (WGS) entry which is preliminary data.</text>
</comment>
<feature type="compositionally biased region" description="Basic and acidic residues" evidence="1">
    <location>
        <begin position="74"/>
        <end position="83"/>
    </location>
</feature>